<keyword evidence="2 5" id="KW-0561">Oxygen transport</keyword>
<keyword evidence="5" id="KW-0813">Transport</keyword>
<evidence type="ECO:0000259" key="6">
    <source>
        <dbReference type="PROSITE" id="PS01033"/>
    </source>
</evidence>
<keyword evidence="3" id="KW-0479">Metal-binding</keyword>
<comment type="caution">
    <text evidence="7">The sequence shown here is derived from an EMBL/GenBank/DDBJ whole genome shotgun (WGS) entry which is preliminary data.</text>
</comment>
<dbReference type="PROSITE" id="PS01033">
    <property type="entry name" value="GLOBIN"/>
    <property type="match status" value="1"/>
</dbReference>
<reference evidence="7 8" key="1">
    <citation type="submission" date="2022-10" db="EMBL/GenBank/DDBJ databases">
        <title>Luteolibacter arcticus strain CCTCC AB 2014275, whole genome shotgun sequencing project.</title>
        <authorList>
            <person name="Zhao G."/>
            <person name="Shen L."/>
        </authorList>
    </citation>
    <scope>NUCLEOTIDE SEQUENCE [LARGE SCALE GENOMIC DNA]</scope>
    <source>
        <strain evidence="7 8">CCTCC AB 2014275</strain>
    </source>
</reference>
<dbReference type="PANTHER" id="PTHR43396">
    <property type="entry name" value="FLAVOHEMOPROTEIN"/>
    <property type="match status" value="1"/>
</dbReference>
<gene>
    <name evidence="7" type="ORF">OKA05_22730</name>
</gene>
<name>A0ABT3GPE7_9BACT</name>
<accession>A0ABT3GPE7</accession>
<dbReference type="Pfam" id="PF00042">
    <property type="entry name" value="Globin"/>
    <property type="match status" value="1"/>
</dbReference>
<proteinExistence type="inferred from homology"/>
<dbReference type="RefSeq" id="WP_264489502.1">
    <property type="nucleotide sequence ID" value="NZ_JAPDDT010000014.1"/>
</dbReference>
<feature type="domain" description="Globin" evidence="6">
    <location>
        <begin position="1"/>
        <end position="135"/>
    </location>
</feature>
<keyword evidence="8" id="KW-1185">Reference proteome</keyword>
<dbReference type="Gene3D" id="1.10.490.10">
    <property type="entry name" value="Globins"/>
    <property type="match status" value="1"/>
</dbReference>
<organism evidence="7 8">
    <name type="scientific">Luteolibacter arcticus</name>
    <dbReference type="NCBI Taxonomy" id="1581411"/>
    <lineage>
        <taxon>Bacteria</taxon>
        <taxon>Pseudomonadati</taxon>
        <taxon>Verrucomicrobiota</taxon>
        <taxon>Verrucomicrobiia</taxon>
        <taxon>Verrucomicrobiales</taxon>
        <taxon>Verrucomicrobiaceae</taxon>
        <taxon>Luteolibacter</taxon>
    </lineage>
</organism>
<dbReference type="PANTHER" id="PTHR43396:SF3">
    <property type="entry name" value="FLAVOHEMOPROTEIN"/>
    <property type="match status" value="1"/>
</dbReference>
<dbReference type="EMBL" id="JAPDDT010000014">
    <property type="protein sequence ID" value="MCW1925394.1"/>
    <property type="molecule type" value="Genomic_DNA"/>
</dbReference>
<evidence type="ECO:0000256" key="2">
    <source>
        <dbReference type="ARBA" id="ARBA00022621"/>
    </source>
</evidence>
<sequence>MLDLEQKLLLRKTFAVVERQSHVSALMFYQRLFELDPMLRPLFKSDIEPQAVKLMDMLAALLDMLEKPDELNEIMEEMGIRHLGYGVKDEHYATVGVALLGMLSSVLGKEFDATTRQAWAALYQLIAEAMLRGAAGATK</sequence>
<dbReference type="InterPro" id="IPR000971">
    <property type="entry name" value="Globin"/>
</dbReference>
<evidence type="ECO:0000256" key="5">
    <source>
        <dbReference type="RuleBase" id="RU000356"/>
    </source>
</evidence>
<evidence type="ECO:0000256" key="3">
    <source>
        <dbReference type="ARBA" id="ARBA00022723"/>
    </source>
</evidence>
<dbReference type="InterPro" id="IPR009050">
    <property type="entry name" value="Globin-like_sf"/>
</dbReference>
<keyword evidence="4" id="KW-0408">Iron</keyword>
<dbReference type="PRINTS" id="PR01907">
    <property type="entry name" value="WORMGLOBIN"/>
</dbReference>
<protein>
    <submittedName>
        <fullName evidence="7">Globin domain-containing protein</fullName>
    </submittedName>
</protein>
<dbReference type="SUPFAM" id="SSF46458">
    <property type="entry name" value="Globin-like"/>
    <property type="match status" value="1"/>
</dbReference>
<comment type="similarity">
    <text evidence="5">Belongs to the globin family.</text>
</comment>
<keyword evidence="1 5" id="KW-0349">Heme</keyword>
<evidence type="ECO:0000256" key="4">
    <source>
        <dbReference type="ARBA" id="ARBA00023004"/>
    </source>
</evidence>
<dbReference type="Proteomes" id="UP001320876">
    <property type="component" value="Unassembled WGS sequence"/>
</dbReference>
<evidence type="ECO:0000256" key="1">
    <source>
        <dbReference type="ARBA" id="ARBA00022617"/>
    </source>
</evidence>
<evidence type="ECO:0000313" key="7">
    <source>
        <dbReference type="EMBL" id="MCW1925394.1"/>
    </source>
</evidence>
<dbReference type="InterPro" id="IPR012292">
    <property type="entry name" value="Globin/Proto"/>
</dbReference>
<evidence type="ECO:0000313" key="8">
    <source>
        <dbReference type="Proteomes" id="UP001320876"/>
    </source>
</evidence>